<dbReference type="GO" id="GO:0030496">
    <property type="term" value="C:midbody"/>
    <property type="evidence" value="ECO:0007669"/>
    <property type="project" value="TreeGrafter"/>
</dbReference>
<dbReference type="Gene3D" id="1.10.238.10">
    <property type="entry name" value="EF-hand"/>
    <property type="match status" value="1"/>
</dbReference>
<name>A0A4Z2HYQ1_9TELE</name>
<evidence type="ECO:0000313" key="3">
    <source>
        <dbReference type="Proteomes" id="UP000314294"/>
    </source>
</evidence>
<dbReference type="Pfam" id="PF13499">
    <property type="entry name" value="EF-hand_7"/>
    <property type="match status" value="1"/>
</dbReference>
<reference evidence="2 3" key="1">
    <citation type="submission" date="2019-03" db="EMBL/GenBank/DDBJ databases">
        <title>First draft genome of Liparis tanakae, snailfish: a comprehensive survey of snailfish specific genes.</title>
        <authorList>
            <person name="Kim W."/>
            <person name="Song I."/>
            <person name="Jeong J.-H."/>
            <person name="Kim D."/>
            <person name="Kim S."/>
            <person name="Ryu S."/>
            <person name="Song J.Y."/>
            <person name="Lee S.K."/>
        </authorList>
    </citation>
    <scope>NUCLEOTIDE SEQUENCE [LARGE SCALE GENOMIC DNA]</scope>
    <source>
        <tissue evidence="2">Muscle</tissue>
    </source>
</reference>
<dbReference type="OrthoDB" id="418358at2759"/>
<accession>A0A4Z2HYQ1</accession>
<proteinExistence type="predicted"/>
<dbReference type="InterPro" id="IPR002048">
    <property type="entry name" value="EF_hand_dom"/>
</dbReference>
<sequence length="149" mass="16887">MEGDFPPGRLLTSVRRLKEVFDACDSDSVGFIRPEHFEQLGSQFGHADQVKKLSSCLDPDSHGRVNFKDFCRGVLTMKGYVGILQKKTGPRTTWITRGQLETDDRLKRPRGTGPLNAERQCSQLFVQYHEVLTSKHTSKTIKVSRLPHC</sequence>
<dbReference type="InterPro" id="IPR011992">
    <property type="entry name" value="EF-hand-dom_pair"/>
</dbReference>
<comment type="caution">
    <text evidence="2">The sequence shown here is derived from an EMBL/GenBank/DDBJ whole genome shotgun (WGS) entry which is preliminary data.</text>
</comment>
<dbReference type="PANTHER" id="PTHR15726:SF5">
    <property type="entry name" value="RAB11 FAMILY-INTERACTING PROTEIN 4"/>
    <property type="match status" value="1"/>
</dbReference>
<evidence type="ECO:0000313" key="2">
    <source>
        <dbReference type="EMBL" id="TNN70966.1"/>
    </source>
</evidence>
<dbReference type="GO" id="GO:0032465">
    <property type="term" value="P:regulation of cytokinesis"/>
    <property type="evidence" value="ECO:0007669"/>
    <property type="project" value="TreeGrafter"/>
</dbReference>
<dbReference type="PROSITE" id="PS50222">
    <property type="entry name" value="EF_HAND_2"/>
    <property type="match status" value="1"/>
</dbReference>
<dbReference type="GO" id="GO:0055038">
    <property type="term" value="C:recycling endosome membrane"/>
    <property type="evidence" value="ECO:0007669"/>
    <property type="project" value="TreeGrafter"/>
</dbReference>
<dbReference type="SUPFAM" id="SSF47473">
    <property type="entry name" value="EF-hand"/>
    <property type="match status" value="1"/>
</dbReference>
<keyword evidence="3" id="KW-1185">Reference proteome</keyword>
<dbReference type="GO" id="GO:0032456">
    <property type="term" value="P:endocytic recycling"/>
    <property type="evidence" value="ECO:0007669"/>
    <property type="project" value="TreeGrafter"/>
</dbReference>
<feature type="domain" description="EF-hand" evidence="1">
    <location>
        <begin position="12"/>
        <end position="47"/>
    </location>
</feature>
<evidence type="ECO:0000259" key="1">
    <source>
        <dbReference type="PROSITE" id="PS50222"/>
    </source>
</evidence>
<dbReference type="AlphaFoldDB" id="A0A4Z2HYQ1"/>
<organism evidence="2 3">
    <name type="scientific">Liparis tanakae</name>
    <name type="common">Tanaka's snailfish</name>
    <dbReference type="NCBI Taxonomy" id="230148"/>
    <lineage>
        <taxon>Eukaryota</taxon>
        <taxon>Metazoa</taxon>
        <taxon>Chordata</taxon>
        <taxon>Craniata</taxon>
        <taxon>Vertebrata</taxon>
        <taxon>Euteleostomi</taxon>
        <taxon>Actinopterygii</taxon>
        <taxon>Neopterygii</taxon>
        <taxon>Teleostei</taxon>
        <taxon>Neoteleostei</taxon>
        <taxon>Acanthomorphata</taxon>
        <taxon>Eupercaria</taxon>
        <taxon>Perciformes</taxon>
        <taxon>Cottioidei</taxon>
        <taxon>Cottales</taxon>
        <taxon>Liparidae</taxon>
        <taxon>Liparis</taxon>
    </lineage>
</organism>
<dbReference type="GO" id="GO:0032154">
    <property type="term" value="C:cleavage furrow"/>
    <property type="evidence" value="ECO:0007669"/>
    <property type="project" value="TreeGrafter"/>
</dbReference>
<gene>
    <name evidence="2" type="ORF">EYF80_018782</name>
</gene>
<protein>
    <submittedName>
        <fullName evidence="2">Rab11 family-interacting protein 4A</fullName>
    </submittedName>
</protein>
<dbReference type="EMBL" id="SRLO01000156">
    <property type="protein sequence ID" value="TNN70966.1"/>
    <property type="molecule type" value="Genomic_DNA"/>
</dbReference>
<dbReference type="Proteomes" id="UP000314294">
    <property type="component" value="Unassembled WGS sequence"/>
</dbReference>
<dbReference type="GO" id="GO:0005509">
    <property type="term" value="F:calcium ion binding"/>
    <property type="evidence" value="ECO:0007669"/>
    <property type="project" value="InterPro"/>
</dbReference>
<dbReference type="GO" id="GO:0030139">
    <property type="term" value="C:endocytic vesicle"/>
    <property type="evidence" value="ECO:0007669"/>
    <property type="project" value="TreeGrafter"/>
</dbReference>
<dbReference type="InterPro" id="IPR051977">
    <property type="entry name" value="Rab11-interacting_regulator"/>
</dbReference>
<dbReference type="PANTHER" id="PTHR15726">
    <property type="entry name" value="RAB11-FAMILY INTERACTING PROTEIN"/>
    <property type="match status" value="1"/>
</dbReference>